<feature type="region of interest" description="Disordered" evidence="1">
    <location>
        <begin position="47"/>
        <end position="81"/>
    </location>
</feature>
<dbReference type="InterPro" id="IPR023393">
    <property type="entry name" value="START-like_dom_sf"/>
</dbReference>
<gene>
    <name evidence="3" type="ORF">FKW44_008985</name>
</gene>
<dbReference type="AlphaFoldDB" id="A0A7T8HFM6"/>
<dbReference type="GO" id="GO:0008525">
    <property type="term" value="F:phosphatidylcholine transporter activity"/>
    <property type="evidence" value="ECO:0007669"/>
    <property type="project" value="TreeGrafter"/>
</dbReference>
<accession>A0A7T8HFM6</accession>
<dbReference type="PANTHER" id="PTHR10658:SF11">
    <property type="entry name" value="VIBRATOR, ISOFORM B"/>
    <property type="match status" value="1"/>
</dbReference>
<feature type="domain" description="Phosphatidylinositol transfer protein N-terminal" evidence="2">
    <location>
        <begin position="1"/>
        <end position="81"/>
    </location>
</feature>
<dbReference type="PANTHER" id="PTHR10658">
    <property type="entry name" value="PHOSPHATIDYLINOSITOL TRANSFER PROTEIN"/>
    <property type="match status" value="1"/>
</dbReference>
<evidence type="ECO:0000259" key="2">
    <source>
        <dbReference type="Pfam" id="PF02121"/>
    </source>
</evidence>
<proteinExistence type="predicted"/>
<dbReference type="Proteomes" id="UP000595437">
    <property type="component" value="Chromosome 6"/>
</dbReference>
<dbReference type="OrthoDB" id="18453at2759"/>
<keyword evidence="4" id="KW-1185">Reference proteome</keyword>
<dbReference type="GO" id="GO:0035091">
    <property type="term" value="F:phosphatidylinositol binding"/>
    <property type="evidence" value="ECO:0007669"/>
    <property type="project" value="TreeGrafter"/>
</dbReference>
<dbReference type="GO" id="GO:0005737">
    <property type="term" value="C:cytoplasm"/>
    <property type="evidence" value="ECO:0007669"/>
    <property type="project" value="TreeGrafter"/>
</dbReference>
<reference evidence="4" key="1">
    <citation type="submission" date="2021-01" db="EMBL/GenBank/DDBJ databases">
        <title>Caligus Genome Assembly.</title>
        <authorList>
            <person name="Gallardo-Escarate C."/>
        </authorList>
    </citation>
    <scope>NUCLEOTIDE SEQUENCE [LARGE SCALE GENOMIC DNA]</scope>
</reference>
<dbReference type="InterPro" id="IPR055261">
    <property type="entry name" value="PI_transfer_N"/>
</dbReference>
<evidence type="ECO:0000256" key="1">
    <source>
        <dbReference type="SAM" id="MobiDB-lite"/>
    </source>
</evidence>
<dbReference type="SUPFAM" id="SSF55961">
    <property type="entry name" value="Bet v1-like"/>
    <property type="match status" value="1"/>
</dbReference>
<dbReference type="GO" id="GO:0008526">
    <property type="term" value="F:phosphatidylinositol transfer activity"/>
    <property type="evidence" value="ECO:0007669"/>
    <property type="project" value="TreeGrafter"/>
</dbReference>
<evidence type="ECO:0000313" key="3">
    <source>
        <dbReference type="EMBL" id="QQP48615.1"/>
    </source>
</evidence>
<organism evidence="3 4">
    <name type="scientific">Caligus rogercresseyi</name>
    <name type="common">Sea louse</name>
    <dbReference type="NCBI Taxonomy" id="217165"/>
    <lineage>
        <taxon>Eukaryota</taxon>
        <taxon>Metazoa</taxon>
        <taxon>Ecdysozoa</taxon>
        <taxon>Arthropoda</taxon>
        <taxon>Crustacea</taxon>
        <taxon>Multicrustacea</taxon>
        <taxon>Hexanauplia</taxon>
        <taxon>Copepoda</taxon>
        <taxon>Siphonostomatoida</taxon>
        <taxon>Caligidae</taxon>
        <taxon>Caligus</taxon>
    </lineage>
</organism>
<dbReference type="InterPro" id="IPR001666">
    <property type="entry name" value="PI_transfer"/>
</dbReference>
<protein>
    <submittedName>
        <fullName evidence="3">Phosphatidylinositol transfer protein alpha isoform</fullName>
    </submittedName>
</protein>
<dbReference type="Pfam" id="PF02121">
    <property type="entry name" value="IP_trans"/>
    <property type="match status" value="1"/>
</dbReference>
<evidence type="ECO:0000313" key="4">
    <source>
        <dbReference type="Proteomes" id="UP000595437"/>
    </source>
</evidence>
<dbReference type="GO" id="GO:0031210">
    <property type="term" value="F:phosphatidylcholine binding"/>
    <property type="evidence" value="ECO:0007669"/>
    <property type="project" value="TreeGrafter"/>
</dbReference>
<name>A0A7T8HFM6_CALRO</name>
<dbReference type="Gene3D" id="3.30.530.20">
    <property type="match status" value="1"/>
</dbReference>
<sequence length="81" mass="9183">MDDKFYIKVETYHVADRGDSANVHELDADKLKAREVVKIDIAGDEVSRGDYKEAEDPTKYKSEKTGRGPLQENWIQSADPV</sequence>
<feature type="compositionally biased region" description="Basic and acidic residues" evidence="1">
    <location>
        <begin position="47"/>
        <end position="66"/>
    </location>
</feature>
<dbReference type="EMBL" id="CP045895">
    <property type="protein sequence ID" value="QQP48615.1"/>
    <property type="molecule type" value="Genomic_DNA"/>
</dbReference>